<dbReference type="CDD" id="cd18787">
    <property type="entry name" value="SF2_C_DEAD"/>
    <property type="match status" value="1"/>
</dbReference>
<evidence type="ECO:0000259" key="15">
    <source>
        <dbReference type="PROSITE" id="PS50880"/>
    </source>
</evidence>
<evidence type="ECO:0000313" key="21">
    <source>
        <dbReference type="Proteomes" id="UP001642464"/>
    </source>
</evidence>
<dbReference type="InterPro" id="IPR023406">
    <property type="entry name" value="Topo_IA_AS"/>
</dbReference>
<keyword evidence="11" id="KW-0539">Nucleus</keyword>
<dbReference type="PROSITE" id="PS52039">
    <property type="entry name" value="TOPO_IA_2"/>
    <property type="match status" value="1"/>
</dbReference>
<dbReference type="InterPro" id="IPR014014">
    <property type="entry name" value="RNA_helicase_DEAD_Q_motif"/>
</dbReference>
<dbReference type="GO" id="GO:0004386">
    <property type="term" value="F:helicase activity"/>
    <property type="evidence" value="ECO:0007669"/>
    <property type="project" value="UniProtKB-KW"/>
</dbReference>
<dbReference type="SMART" id="SM00487">
    <property type="entry name" value="DEXDc"/>
    <property type="match status" value="1"/>
</dbReference>
<dbReference type="InterPro" id="IPR027417">
    <property type="entry name" value="P-loop_NTPase"/>
</dbReference>
<feature type="region of interest" description="Disordered" evidence="14">
    <location>
        <begin position="50"/>
        <end position="81"/>
    </location>
</feature>
<evidence type="ECO:0000256" key="7">
    <source>
        <dbReference type="ARBA" id="ARBA00022801"/>
    </source>
</evidence>
<comment type="caution">
    <text evidence="20">The sequence shown here is derived from an EMBL/GenBank/DDBJ whole genome shotgun (WGS) entry which is preliminary data.</text>
</comment>
<evidence type="ECO:0000259" key="18">
    <source>
        <dbReference type="PROSITE" id="PS51195"/>
    </source>
</evidence>
<keyword evidence="7" id="KW-0378">Hydrolase</keyword>
<keyword evidence="5" id="KW-0698">rRNA processing</keyword>
<dbReference type="InterPro" id="IPR013497">
    <property type="entry name" value="Topo_IA_cen"/>
</dbReference>
<dbReference type="Pfam" id="PF01131">
    <property type="entry name" value="Topoisom_bac"/>
    <property type="match status" value="1"/>
</dbReference>
<dbReference type="Pfam" id="PF00271">
    <property type="entry name" value="Helicase_C"/>
    <property type="match status" value="1"/>
</dbReference>
<dbReference type="Gene3D" id="3.40.50.300">
    <property type="entry name" value="P-loop containing nucleotide triphosphate hydrolases"/>
    <property type="match status" value="2"/>
</dbReference>
<evidence type="ECO:0000256" key="1">
    <source>
        <dbReference type="ARBA" id="ARBA00004604"/>
    </source>
</evidence>
<dbReference type="PROSITE" id="PS51194">
    <property type="entry name" value="HELICASE_CTER"/>
    <property type="match status" value="1"/>
</dbReference>
<dbReference type="InterPro" id="IPR013825">
    <property type="entry name" value="Topo_IA_cen_sub2"/>
</dbReference>
<evidence type="ECO:0000259" key="17">
    <source>
        <dbReference type="PROSITE" id="PS51194"/>
    </source>
</evidence>
<feature type="domain" description="Helicase C-terminal" evidence="17">
    <location>
        <begin position="381"/>
        <end position="529"/>
    </location>
</feature>
<dbReference type="InterPro" id="IPR044742">
    <property type="entry name" value="DEAD/DEAH_RhlB"/>
</dbReference>
<dbReference type="EC" id="3.6.4.13" evidence="3"/>
<evidence type="ECO:0000256" key="2">
    <source>
        <dbReference type="ARBA" id="ARBA00009334"/>
    </source>
</evidence>
<dbReference type="CDD" id="cd00268">
    <property type="entry name" value="DEADc"/>
    <property type="match status" value="1"/>
</dbReference>
<evidence type="ECO:0000256" key="12">
    <source>
        <dbReference type="ARBA" id="ARBA00037449"/>
    </source>
</evidence>
<dbReference type="PANTHER" id="PTHR47958">
    <property type="entry name" value="ATP-DEPENDENT RNA HELICASE DBP3"/>
    <property type="match status" value="1"/>
</dbReference>
<dbReference type="PRINTS" id="PR00417">
    <property type="entry name" value="PRTPISMRASEI"/>
</dbReference>
<dbReference type="Gene3D" id="1.10.290.10">
    <property type="entry name" value="Topoisomerase I, domain 4"/>
    <property type="match status" value="1"/>
</dbReference>
<name>A0ABP0MZU2_9DINO</name>
<feature type="short sequence motif" description="Q motif" evidence="13">
    <location>
        <begin position="149"/>
        <end position="177"/>
    </location>
</feature>
<dbReference type="InterPro" id="IPR001650">
    <property type="entry name" value="Helicase_C-like"/>
</dbReference>
<dbReference type="Proteomes" id="UP001642464">
    <property type="component" value="Unassembled WGS sequence"/>
</dbReference>
<evidence type="ECO:0000259" key="16">
    <source>
        <dbReference type="PROSITE" id="PS51192"/>
    </source>
</evidence>
<dbReference type="InterPro" id="IPR003601">
    <property type="entry name" value="Topo_IA_2"/>
</dbReference>
<organism evidence="20 21">
    <name type="scientific">Durusdinium trenchii</name>
    <dbReference type="NCBI Taxonomy" id="1381693"/>
    <lineage>
        <taxon>Eukaryota</taxon>
        <taxon>Sar</taxon>
        <taxon>Alveolata</taxon>
        <taxon>Dinophyceae</taxon>
        <taxon>Suessiales</taxon>
        <taxon>Symbiodiniaceae</taxon>
        <taxon>Durusdinium</taxon>
    </lineage>
</organism>
<dbReference type="InterPro" id="IPR023405">
    <property type="entry name" value="Topo_IA_core_domain"/>
</dbReference>
<evidence type="ECO:0000256" key="14">
    <source>
        <dbReference type="SAM" id="MobiDB-lite"/>
    </source>
</evidence>
<evidence type="ECO:0000259" key="19">
    <source>
        <dbReference type="PROSITE" id="PS52039"/>
    </source>
</evidence>
<feature type="domain" description="Toprim" evidence="15">
    <location>
        <begin position="551"/>
        <end position="696"/>
    </location>
</feature>
<evidence type="ECO:0000313" key="20">
    <source>
        <dbReference type="EMBL" id="CAK9056879.1"/>
    </source>
</evidence>
<dbReference type="PROSITE" id="PS00396">
    <property type="entry name" value="TOPO_IA_1"/>
    <property type="match status" value="1"/>
</dbReference>
<feature type="domain" description="Topo IA-type catalytic" evidence="19">
    <location>
        <begin position="712"/>
        <end position="906"/>
    </location>
</feature>
<keyword evidence="10" id="KW-0413">Isomerase</keyword>
<proteinExistence type="inferred from homology"/>
<comment type="subcellular location">
    <subcellularLocation>
        <location evidence="1">Nucleus</location>
        <location evidence="1">Nucleolus</location>
    </subcellularLocation>
</comment>
<dbReference type="InterPro" id="IPR013824">
    <property type="entry name" value="Topo_IA_cen_sub1"/>
</dbReference>
<dbReference type="InterPro" id="IPR013826">
    <property type="entry name" value="Topo_IA_cen_sub3"/>
</dbReference>
<keyword evidence="4" id="KW-0690">Ribosome biogenesis</keyword>
<dbReference type="EMBL" id="CAXAMM010025380">
    <property type="protein sequence ID" value="CAK9056879.1"/>
    <property type="molecule type" value="Genomic_DNA"/>
</dbReference>
<dbReference type="Gene3D" id="2.70.20.10">
    <property type="entry name" value="Topoisomerase I, domain 3"/>
    <property type="match status" value="1"/>
</dbReference>
<comment type="similarity">
    <text evidence="2">Belongs to the DEAD box helicase family. DDX5/DBP2 subfamily.</text>
</comment>
<dbReference type="Gene3D" id="1.10.460.10">
    <property type="entry name" value="Topoisomerase I, domain 2"/>
    <property type="match status" value="1"/>
</dbReference>
<dbReference type="PROSITE" id="PS51192">
    <property type="entry name" value="HELICASE_ATP_BIND_1"/>
    <property type="match status" value="1"/>
</dbReference>
<evidence type="ECO:0000256" key="8">
    <source>
        <dbReference type="ARBA" id="ARBA00022806"/>
    </source>
</evidence>
<dbReference type="PROSITE" id="PS51195">
    <property type="entry name" value="Q_MOTIF"/>
    <property type="match status" value="1"/>
</dbReference>
<dbReference type="PROSITE" id="PS00039">
    <property type="entry name" value="DEAD_ATP_HELICASE"/>
    <property type="match status" value="1"/>
</dbReference>
<dbReference type="SMART" id="SM00493">
    <property type="entry name" value="TOPRIM"/>
    <property type="match status" value="1"/>
</dbReference>
<dbReference type="SUPFAM" id="SSF56712">
    <property type="entry name" value="Prokaryotic type I DNA topoisomerase"/>
    <property type="match status" value="1"/>
</dbReference>
<dbReference type="InterPro" id="IPR000629">
    <property type="entry name" value="RNA-helicase_DEAD-box_CS"/>
</dbReference>
<feature type="domain" description="Helicase ATP-binding" evidence="16">
    <location>
        <begin position="180"/>
        <end position="351"/>
    </location>
</feature>
<evidence type="ECO:0000256" key="11">
    <source>
        <dbReference type="ARBA" id="ARBA00023242"/>
    </source>
</evidence>
<comment type="function">
    <text evidence="12">ATP-dependent RNA helicase required for 60S ribosomal subunit synthesis. Involved in efficient pre-rRNA processing, predominantly at site A3, which is necessary for the normal formation of 25S and 5.8S rRNAs.</text>
</comment>
<dbReference type="SMART" id="SM00490">
    <property type="entry name" value="HELICc"/>
    <property type="match status" value="1"/>
</dbReference>
<feature type="domain" description="DEAD-box RNA helicase Q" evidence="18">
    <location>
        <begin position="149"/>
        <end position="177"/>
    </location>
</feature>
<dbReference type="CDD" id="cd03362">
    <property type="entry name" value="TOPRIM_TopoIA_TopoIII"/>
    <property type="match status" value="1"/>
</dbReference>
<keyword evidence="9" id="KW-0067">ATP-binding</keyword>
<dbReference type="InterPro" id="IPR014001">
    <property type="entry name" value="Helicase_ATP-bd"/>
</dbReference>
<gene>
    <name evidence="20" type="ORF">SCF082_LOCUS30599</name>
</gene>
<dbReference type="Gene3D" id="3.40.50.140">
    <property type="match status" value="1"/>
</dbReference>
<dbReference type="Pfam" id="PF01751">
    <property type="entry name" value="Toprim"/>
    <property type="match status" value="1"/>
</dbReference>
<sequence>MQPYPGFGCANGQLGFGQAGQVMFGDPYAQGQWNQQQGYSAPVANLQAPAVQQTGSRTGKGKSKGSGNRGGMQPASGFGAAATTEESLSGFDAMSAAASSYVKKAPKQVKAPAEMNVPNYEEKNTYRLKNNIRAWYTDGSTKQVPDPYGSYSEAKLPRALLDAFKKANFQAPTPIQAQVWPILDAGWDVIGIAKTGSGKTLGFLVPAYRWMWSSPSSGVRTLILAPTRELATQIHDEATKFASASGCSSACVYGGQPKKEQLPAVRAGAPILVATPGRLNDFLEYKDIHLGGVGYAVFDEADRMLDMGFEPQIRDIMKKVPKNRQTLMFSATWPEEVQQLAHDFLNTPIHVQVGNTSALSANEDISQEVWMLNSADEKDGALVEALRLYGGPGQRVLVFVAMKKQCDMVMRMLRKCSIAANTMHSDKDQAQREEALHQFKSGETSVLIATDVAARGLDIKGVTMVVNYDSANSAEDHVHRIGRTGRAGQKGYSITFLTKSGEDAWKAIDIAEVMKKAGSPVPPEMQQVVDQMLWRRQKSQANDNRWDHLPKVLMVAEKPSVAKLIAEFLSGGRMRFRKGQSRAVQIYEFNSYFPPAHQQCRIMQTSTIGHVFGLDFKDNRPKDIADLFHDPCKKTIEDNTAKNRIVEHFQELAAEADYLALWLDCDKEGENICFEVISLCENIPKENIYRAQFSALTEPELKGAFNNLGRPDKLQAQSVDARQELDLKIGCIFTRLMTRQYLRYAVDKFRLRDQTCLSYGPCQTPTLWFCVERHKEIQSFQRQEFFKPKASITLDGWPLEFDWLEGQTFDKGRIQSLQSRSGSAKQAVVQDLRSTMKTLKKPVGLNTVQLLKAASTGLGMSPVQCMKVAEHLYTSGYISYPRTETTRRIATVRLHFSKGPDQWRKE</sequence>
<dbReference type="InterPro" id="IPR006171">
    <property type="entry name" value="TOPRIM_dom"/>
</dbReference>
<dbReference type="SMART" id="SM00436">
    <property type="entry name" value="TOP1Bc"/>
    <property type="match status" value="1"/>
</dbReference>
<keyword evidence="21" id="KW-1185">Reference proteome</keyword>
<dbReference type="InterPro" id="IPR034144">
    <property type="entry name" value="TOPRIM_TopoIII"/>
</dbReference>
<keyword evidence="6" id="KW-0547">Nucleotide-binding</keyword>
<evidence type="ECO:0000256" key="4">
    <source>
        <dbReference type="ARBA" id="ARBA00022517"/>
    </source>
</evidence>
<evidence type="ECO:0000256" key="10">
    <source>
        <dbReference type="ARBA" id="ARBA00023235"/>
    </source>
</evidence>
<accession>A0ABP0MZU2</accession>
<evidence type="ECO:0000256" key="9">
    <source>
        <dbReference type="ARBA" id="ARBA00022840"/>
    </source>
</evidence>
<evidence type="ECO:0000256" key="6">
    <source>
        <dbReference type="ARBA" id="ARBA00022741"/>
    </source>
</evidence>
<evidence type="ECO:0000256" key="3">
    <source>
        <dbReference type="ARBA" id="ARBA00012552"/>
    </source>
</evidence>
<evidence type="ECO:0000256" key="5">
    <source>
        <dbReference type="ARBA" id="ARBA00022552"/>
    </source>
</evidence>
<dbReference type="SUPFAM" id="SSF52540">
    <property type="entry name" value="P-loop containing nucleoside triphosphate hydrolases"/>
    <property type="match status" value="1"/>
</dbReference>
<keyword evidence="8 20" id="KW-0347">Helicase</keyword>
<reference evidence="20 21" key="1">
    <citation type="submission" date="2024-02" db="EMBL/GenBank/DDBJ databases">
        <authorList>
            <person name="Chen Y."/>
            <person name="Shah S."/>
            <person name="Dougan E. K."/>
            <person name="Thang M."/>
            <person name="Chan C."/>
        </authorList>
    </citation>
    <scope>NUCLEOTIDE SEQUENCE [LARGE SCALE GENOMIC DNA]</scope>
</reference>
<dbReference type="Pfam" id="PF00270">
    <property type="entry name" value="DEAD"/>
    <property type="match status" value="1"/>
</dbReference>
<dbReference type="InterPro" id="IPR011545">
    <property type="entry name" value="DEAD/DEAH_box_helicase_dom"/>
</dbReference>
<protein>
    <recommendedName>
        <fullName evidence="3">RNA helicase</fullName>
        <ecNumber evidence="3">3.6.4.13</ecNumber>
    </recommendedName>
</protein>
<evidence type="ECO:0000256" key="13">
    <source>
        <dbReference type="PROSITE-ProRule" id="PRU00552"/>
    </source>
</evidence>
<dbReference type="PROSITE" id="PS50880">
    <property type="entry name" value="TOPRIM"/>
    <property type="match status" value="1"/>
</dbReference>